<evidence type="ECO:0000313" key="3">
    <source>
        <dbReference type="Proteomes" id="UP000677054"/>
    </source>
</evidence>
<gene>
    <name evidence="2" type="ORF">DSTB1V02_LOCUS2677</name>
</gene>
<dbReference type="AlphaFoldDB" id="A0A7R8ZZI9"/>
<protein>
    <submittedName>
        <fullName evidence="2">Uncharacterized protein</fullName>
    </submittedName>
</protein>
<proteinExistence type="predicted"/>
<accession>A0A7R8ZZI9</accession>
<name>A0A7R8ZZI9_9CRUS</name>
<reference evidence="2" key="1">
    <citation type="submission" date="2020-11" db="EMBL/GenBank/DDBJ databases">
        <authorList>
            <person name="Tran Van P."/>
        </authorList>
    </citation>
    <scope>NUCLEOTIDE SEQUENCE</scope>
</reference>
<evidence type="ECO:0000256" key="1">
    <source>
        <dbReference type="SAM" id="MobiDB-lite"/>
    </source>
</evidence>
<evidence type="ECO:0000313" key="2">
    <source>
        <dbReference type="EMBL" id="CAD7242725.1"/>
    </source>
</evidence>
<organism evidence="2">
    <name type="scientific">Darwinula stevensoni</name>
    <dbReference type="NCBI Taxonomy" id="69355"/>
    <lineage>
        <taxon>Eukaryota</taxon>
        <taxon>Metazoa</taxon>
        <taxon>Ecdysozoa</taxon>
        <taxon>Arthropoda</taxon>
        <taxon>Crustacea</taxon>
        <taxon>Oligostraca</taxon>
        <taxon>Ostracoda</taxon>
        <taxon>Podocopa</taxon>
        <taxon>Podocopida</taxon>
        <taxon>Darwinulocopina</taxon>
        <taxon>Darwinuloidea</taxon>
        <taxon>Darwinulidae</taxon>
        <taxon>Darwinula</taxon>
    </lineage>
</organism>
<feature type="region of interest" description="Disordered" evidence="1">
    <location>
        <begin position="182"/>
        <end position="201"/>
    </location>
</feature>
<dbReference type="Proteomes" id="UP000677054">
    <property type="component" value="Unassembled WGS sequence"/>
</dbReference>
<keyword evidence="3" id="KW-1185">Reference proteome</keyword>
<sequence length="237" mass="26010">MDLCLRARKVSFHDREVEKSPRVRRSPSGESLPVCAKFLRVASASSERARTRRTADLGIVHINGSTPYASACVRKGGEAGRVPGGGKARDGRRQKEWREVDESVLAGIPLCLKAYHCLVGRHIQRLQRSFLREEEPLDSSNPYSSCPVILIDDTLAGMDESSLVHAVQEKLAIRPKKRRPSIHVLDPETAGSVSEDEPEADMSRLGMDLLGVPSFDLTLKVKNPGNSDCQPADMITG</sequence>
<dbReference type="EMBL" id="CAJPEV010000309">
    <property type="protein sequence ID" value="CAG0883788.1"/>
    <property type="molecule type" value="Genomic_DNA"/>
</dbReference>
<dbReference type="EMBL" id="LR899826">
    <property type="protein sequence ID" value="CAD7242725.1"/>
    <property type="molecule type" value="Genomic_DNA"/>
</dbReference>